<evidence type="ECO:0000313" key="2">
    <source>
        <dbReference type="EMBL" id="XCJ75397.1"/>
    </source>
</evidence>
<gene>
    <name evidence="2" type="ORF">ABII15_37865</name>
</gene>
<reference evidence="2" key="1">
    <citation type="submission" date="2024-06" db="EMBL/GenBank/DDBJ databases">
        <title>Streptomyces sp. strain HUAS MG91 genome sequences.</title>
        <authorList>
            <person name="Mo P."/>
        </authorList>
    </citation>
    <scope>NUCLEOTIDE SEQUENCE</scope>
    <source>
        <strain evidence="2">HUAS MG91</strain>
    </source>
</reference>
<name>A0AAU8J652_9ACTN</name>
<feature type="signal peptide" evidence="1">
    <location>
        <begin position="1"/>
        <end position="20"/>
    </location>
</feature>
<keyword evidence="1" id="KW-0732">Signal</keyword>
<accession>A0AAU8J652</accession>
<dbReference type="EMBL" id="CP159534">
    <property type="protein sequence ID" value="XCJ75397.1"/>
    <property type="molecule type" value="Genomic_DNA"/>
</dbReference>
<evidence type="ECO:0000256" key="1">
    <source>
        <dbReference type="SAM" id="SignalP"/>
    </source>
</evidence>
<dbReference type="KEGG" id="stac:ABII15_37865"/>
<dbReference type="AlphaFoldDB" id="A0AAU8J652"/>
<feature type="chain" id="PRO_5043851727" evidence="1">
    <location>
        <begin position="21"/>
        <end position="126"/>
    </location>
</feature>
<dbReference type="RefSeq" id="WP_353946828.1">
    <property type="nucleotide sequence ID" value="NZ_CP159534.1"/>
</dbReference>
<protein>
    <submittedName>
        <fullName evidence="2">Uncharacterized protein</fullName>
    </submittedName>
</protein>
<organism evidence="2">
    <name type="scientific">Streptomyces tabacisoli</name>
    <dbReference type="NCBI Taxonomy" id="3156398"/>
    <lineage>
        <taxon>Bacteria</taxon>
        <taxon>Bacillati</taxon>
        <taxon>Actinomycetota</taxon>
        <taxon>Actinomycetes</taxon>
        <taxon>Kitasatosporales</taxon>
        <taxon>Streptomycetaceae</taxon>
        <taxon>Streptomyces</taxon>
    </lineage>
</organism>
<proteinExistence type="predicted"/>
<sequence length="126" mass="13142">MGTGLLICAAPLAAAPVAAGATTPHAVVASAPQQAPKPTLSAKATVKSAKAWQEFRVYGSSTRMAAGTRVTLQQLQKKGWVSLPIHMNTTRSHTYNLRVKLGIKGLNKIRIAGGGAVSNTVQVTIR</sequence>